<reference evidence="1" key="1">
    <citation type="submission" date="2018-02" db="EMBL/GenBank/DDBJ databases">
        <title>Rhizophora mucronata_Transcriptome.</title>
        <authorList>
            <person name="Meera S.P."/>
            <person name="Sreeshan A."/>
            <person name="Augustine A."/>
        </authorList>
    </citation>
    <scope>NUCLEOTIDE SEQUENCE</scope>
    <source>
        <tissue evidence="1">Leaf</tissue>
    </source>
</reference>
<organism evidence="1">
    <name type="scientific">Rhizophora mucronata</name>
    <name type="common">Asiatic mangrove</name>
    <dbReference type="NCBI Taxonomy" id="61149"/>
    <lineage>
        <taxon>Eukaryota</taxon>
        <taxon>Viridiplantae</taxon>
        <taxon>Streptophyta</taxon>
        <taxon>Embryophyta</taxon>
        <taxon>Tracheophyta</taxon>
        <taxon>Spermatophyta</taxon>
        <taxon>Magnoliopsida</taxon>
        <taxon>eudicotyledons</taxon>
        <taxon>Gunneridae</taxon>
        <taxon>Pentapetalae</taxon>
        <taxon>rosids</taxon>
        <taxon>fabids</taxon>
        <taxon>Malpighiales</taxon>
        <taxon>Rhizophoraceae</taxon>
        <taxon>Rhizophora</taxon>
    </lineage>
</organism>
<dbReference type="EMBL" id="GGEC01056086">
    <property type="protein sequence ID" value="MBX36570.1"/>
    <property type="molecule type" value="Transcribed_RNA"/>
</dbReference>
<proteinExistence type="predicted"/>
<dbReference type="AlphaFoldDB" id="A0A2P2N274"/>
<protein>
    <submittedName>
        <fullName evidence="1">Uncharacterized protein</fullName>
    </submittedName>
</protein>
<name>A0A2P2N274_RHIMU</name>
<evidence type="ECO:0000313" key="1">
    <source>
        <dbReference type="EMBL" id="MBX36570.1"/>
    </source>
</evidence>
<sequence>MNLIVQQNTITCTRPPNYSKTNVGLVHLNWSILNFTRTHRTAHHALRGSLSSCFTNEDLKS</sequence>
<accession>A0A2P2N274</accession>